<evidence type="ECO:0000256" key="3">
    <source>
        <dbReference type="ARBA" id="ARBA00012239"/>
    </source>
</evidence>
<proteinExistence type="inferred from homology"/>
<dbReference type="Gene3D" id="3.40.640.10">
    <property type="entry name" value="Type I PLP-dependent aspartate aminotransferase-like (Major domain)"/>
    <property type="match status" value="1"/>
</dbReference>
<evidence type="ECO:0000256" key="1">
    <source>
        <dbReference type="ARBA" id="ARBA00001933"/>
    </source>
</evidence>
<dbReference type="Proteomes" id="UP000199228">
    <property type="component" value="Unassembled WGS sequence"/>
</dbReference>
<evidence type="ECO:0000256" key="2">
    <source>
        <dbReference type="ARBA" id="ARBA00006490"/>
    </source>
</evidence>
<evidence type="ECO:0000256" key="6">
    <source>
        <dbReference type="ARBA" id="ARBA00022898"/>
    </source>
</evidence>
<dbReference type="Pfam" id="PF00266">
    <property type="entry name" value="Aminotran_5"/>
    <property type="match status" value="1"/>
</dbReference>
<dbReference type="OrthoDB" id="9808002at2"/>
<evidence type="ECO:0000259" key="11">
    <source>
        <dbReference type="Pfam" id="PF00266"/>
    </source>
</evidence>
<protein>
    <recommendedName>
        <fullName evidence="3">cysteine desulfurase</fullName>
        <ecNumber evidence="3">2.8.1.7</ecNumber>
    </recommendedName>
</protein>
<evidence type="ECO:0000256" key="10">
    <source>
        <dbReference type="RuleBase" id="RU004504"/>
    </source>
</evidence>
<dbReference type="GO" id="GO:0051536">
    <property type="term" value="F:iron-sulfur cluster binding"/>
    <property type="evidence" value="ECO:0007669"/>
    <property type="project" value="UniProtKB-KW"/>
</dbReference>
<dbReference type="AlphaFoldDB" id="A0A1G6BGE4"/>
<dbReference type="InterPro" id="IPR015421">
    <property type="entry name" value="PyrdxlP-dep_Trfase_major"/>
</dbReference>
<evidence type="ECO:0000256" key="8">
    <source>
        <dbReference type="ARBA" id="ARBA00023014"/>
    </source>
</evidence>
<reference evidence="12 13" key="1">
    <citation type="submission" date="2016-10" db="EMBL/GenBank/DDBJ databases">
        <authorList>
            <person name="de Groot N.N."/>
        </authorList>
    </citation>
    <scope>NUCLEOTIDE SEQUENCE [LARGE SCALE GENOMIC DNA]</scope>
    <source>
        <strain evidence="12 13">DSM 3217</strain>
    </source>
</reference>
<dbReference type="SUPFAM" id="SSF53383">
    <property type="entry name" value="PLP-dependent transferases"/>
    <property type="match status" value="1"/>
</dbReference>
<comment type="catalytic activity">
    <reaction evidence="9">
        <text>(sulfur carrier)-H + L-cysteine = (sulfur carrier)-SH + L-alanine</text>
        <dbReference type="Rhea" id="RHEA:43892"/>
        <dbReference type="Rhea" id="RHEA-COMP:14737"/>
        <dbReference type="Rhea" id="RHEA-COMP:14739"/>
        <dbReference type="ChEBI" id="CHEBI:29917"/>
        <dbReference type="ChEBI" id="CHEBI:35235"/>
        <dbReference type="ChEBI" id="CHEBI:57972"/>
        <dbReference type="ChEBI" id="CHEBI:64428"/>
        <dbReference type="EC" id="2.8.1.7"/>
    </reaction>
</comment>
<dbReference type="EC" id="2.8.1.7" evidence="3"/>
<dbReference type="FunFam" id="3.40.640.10:FF:000084">
    <property type="entry name" value="IscS-like cysteine desulfurase"/>
    <property type="match status" value="1"/>
</dbReference>
<keyword evidence="8" id="KW-0411">Iron-sulfur</keyword>
<dbReference type="InterPro" id="IPR015422">
    <property type="entry name" value="PyrdxlP-dep_Trfase_small"/>
</dbReference>
<dbReference type="InterPro" id="IPR015424">
    <property type="entry name" value="PyrdxlP-dep_Trfase"/>
</dbReference>
<sequence>MQAYLDNSATTPVTMSVANKIQEIFIKDFGNPSSLHMKGVEAEKHLKEAKEILAKLLKVTPKEIIFTSCGTESNNLAIVGAAMANRRTGKKILTTQVEHASVKEPMLFLKEQGFDVVFLPVDDRGVVQLDALRKELDEETILVSIMMVNNVIGTRQPVEEVASIIKESGSKALFHVDAIQAFGKYEIHPKRMGIDLLSISGHKFHGPKGSGVLFVKEKTKIKPLMLGGGQQNGMRSGTDNVPGSAGLAWAAKECYECLEDNTNHYMLCKKLLLDGLKNMDDVVINSPIDETGAMHIVNASFLGVRSEVLLHALEDVGVYVSSGSACSSNKPGKEGTLDAIGCDRDRADSAIRFSFSDLTTTKEIEYTLEQLNKLLPVLRKYSRH</sequence>
<dbReference type="InterPro" id="IPR000192">
    <property type="entry name" value="Aminotrans_V_dom"/>
</dbReference>
<dbReference type="Gene3D" id="1.10.260.50">
    <property type="match status" value="1"/>
</dbReference>
<evidence type="ECO:0000256" key="5">
    <source>
        <dbReference type="ARBA" id="ARBA00022723"/>
    </source>
</evidence>
<dbReference type="STRING" id="1732.SAMN02910417_01474"/>
<keyword evidence="5" id="KW-0479">Metal-binding</keyword>
<comment type="similarity">
    <text evidence="2">Belongs to the class-V pyridoxal-phosphate-dependent aminotransferase family. NifS/IscS subfamily.</text>
</comment>
<dbReference type="Gene3D" id="3.90.1150.10">
    <property type="entry name" value="Aspartate Aminotransferase, domain 1"/>
    <property type="match status" value="1"/>
</dbReference>
<dbReference type="EMBL" id="FMXR01000010">
    <property type="protein sequence ID" value="SDB19629.1"/>
    <property type="molecule type" value="Genomic_DNA"/>
</dbReference>
<keyword evidence="6" id="KW-0663">Pyridoxal phosphate</keyword>
<keyword evidence="13" id="KW-1185">Reference proteome</keyword>
<dbReference type="InterPro" id="IPR020578">
    <property type="entry name" value="Aminotrans_V_PyrdxlP_BS"/>
</dbReference>
<evidence type="ECO:0000256" key="9">
    <source>
        <dbReference type="ARBA" id="ARBA00050776"/>
    </source>
</evidence>
<name>A0A1G6BGE4_EUBOX</name>
<feature type="domain" description="Aminotransferase class V" evidence="11">
    <location>
        <begin position="4"/>
        <end position="366"/>
    </location>
</feature>
<dbReference type="PANTHER" id="PTHR11601:SF34">
    <property type="entry name" value="CYSTEINE DESULFURASE"/>
    <property type="match status" value="1"/>
</dbReference>
<accession>A0A1G6BGE4</accession>
<evidence type="ECO:0000313" key="12">
    <source>
        <dbReference type="EMBL" id="SDB19629.1"/>
    </source>
</evidence>
<evidence type="ECO:0000256" key="7">
    <source>
        <dbReference type="ARBA" id="ARBA00023004"/>
    </source>
</evidence>
<dbReference type="InterPro" id="IPR016454">
    <property type="entry name" value="Cysteine_dSase"/>
</dbReference>
<keyword evidence="4" id="KW-0808">Transferase</keyword>
<organism evidence="12 13">
    <name type="scientific">Eubacterium oxidoreducens</name>
    <dbReference type="NCBI Taxonomy" id="1732"/>
    <lineage>
        <taxon>Bacteria</taxon>
        <taxon>Bacillati</taxon>
        <taxon>Bacillota</taxon>
        <taxon>Clostridia</taxon>
        <taxon>Eubacteriales</taxon>
        <taxon>Eubacteriaceae</taxon>
        <taxon>Eubacterium</taxon>
    </lineage>
</organism>
<dbReference type="RefSeq" id="WP_090173719.1">
    <property type="nucleotide sequence ID" value="NZ_FMXR01000010.1"/>
</dbReference>
<gene>
    <name evidence="12" type="ORF">SAMN02910417_01474</name>
</gene>
<evidence type="ECO:0000313" key="13">
    <source>
        <dbReference type="Proteomes" id="UP000199228"/>
    </source>
</evidence>
<evidence type="ECO:0000256" key="4">
    <source>
        <dbReference type="ARBA" id="ARBA00022679"/>
    </source>
</evidence>
<dbReference type="GO" id="GO:0031071">
    <property type="term" value="F:cysteine desulfurase activity"/>
    <property type="evidence" value="ECO:0007669"/>
    <property type="project" value="UniProtKB-EC"/>
</dbReference>
<dbReference type="PROSITE" id="PS00595">
    <property type="entry name" value="AA_TRANSFER_CLASS_5"/>
    <property type="match status" value="1"/>
</dbReference>
<dbReference type="GO" id="GO:0046872">
    <property type="term" value="F:metal ion binding"/>
    <property type="evidence" value="ECO:0007669"/>
    <property type="project" value="UniProtKB-KW"/>
</dbReference>
<comment type="cofactor">
    <cofactor evidence="1 10">
        <name>pyridoxal 5'-phosphate</name>
        <dbReference type="ChEBI" id="CHEBI:597326"/>
    </cofactor>
</comment>
<dbReference type="PANTHER" id="PTHR11601">
    <property type="entry name" value="CYSTEINE DESULFURYLASE FAMILY MEMBER"/>
    <property type="match status" value="1"/>
</dbReference>
<dbReference type="PIRSF" id="PIRSF005572">
    <property type="entry name" value="NifS"/>
    <property type="match status" value="1"/>
</dbReference>
<keyword evidence="7" id="KW-0408">Iron</keyword>